<gene>
    <name evidence="1" type="ORF">BU058_12700</name>
</gene>
<dbReference type="EMBL" id="PZFQ01000060">
    <property type="protein sequence ID" value="PTI73812.1"/>
    <property type="molecule type" value="Genomic_DNA"/>
</dbReference>
<sequence length="109" mass="12374">MTTSIKVNKYSEIEIKKLLLNKNNSELTVEESNVVSEYLAYPKLTIKNINIISNLLNISVDELLETENIDINSINFRNKKNDSMNEKISSILKLMVVSSKQLEVSGVNK</sequence>
<comment type="caution">
    <text evidence="1">The sequence shown here is derived from an EMBL/GenBank/DDBJ whole genome shotgun (WGS) entry which is preliminary data.</text>
</comment>
<dbReference type="RefSeq" id="WP_107545405.1">
    <property type="nucleotide sequence ID" value="NZ_PZFQ01000060.1"/>
</dbReference>
<proteinExistence type="predicted"/>
<evidence type="ECO:0000313" key="1">
    <source>
        <dbReference type="EMBL" id="PTI73812.1"/>
    </source>
</evidence>
<reference evidence="1 2" key="1">
    <citation type="journal article" date="2016" name="Front. Microbiol.">
        <title>Comprehensive Phylogenetic Analysis of Bovine Non-aureus Staphylococci Species Based on Whole-Genome Sequencing.</title>
        <authorList>
            <person name="Naushad S."/>
            <person name="Barkema H.W."/>
            <person name="Luby C."/>
            <person name="Condas L.A."/>
            <person name="Nobrega D.B."/>
            <person name="Carson D.A."/>
            <person name="De Buck J."/>
        </authorList>
    </citation>
    <scope>NUCLEOTIDE SEQUENCE [LARGE SCALE GENOMIC DNA]</scope>
    <source>
        <strain evidence="1 2">SNUC 1231</strain>
    </source>
</reference>
<accession>A0A9Q6HMA4</accession>
<dbReference type="AlphaFoldDB" id="A0A9Q6HMA4"/>
<protein>
    <submittedName>
        <fullName evidence="1">Uncharacterized protein</fullName>
    </submittedName>
</protein>
<dbReference type="Proteomes" id="UP000241960">
    <property type="component" value="Unassembled WGS sequence"/>
</dbReference>
<organism evidence="1 2">
    <name type="scientific">Staphylococcus succinus</name>
    <dbReference type="NCBI Taxonomy" id="61015"/>
    <lineage>
        <taxon>Bacteria</taxon>
        <taxon>Bacillati</taxon>
        <taxon>Bacillota</taxon>
        <taxon>Bacilli</taxon>
        <taxon>Bacillales</taxon>
        <taxon>Staphylococcaceae</taxon>
        <taxon>Staphylococcus</taxon>
    </lineage>
</organism>
<evidence type="ECO:0000313" key="2">
    <source>
        <dbReference type="Proteomes" id="UP000241960"/>
    </source>
</evidence>
<name>A0A9Q6HMA4_9STAP</name>